<keyword evidence="3" id="KW-1185">Reference proteome</keyword>
<feature type="compositionally biased region" description="Basic residues" evidence="1">
    <location>
        <begin position="303"/>
        <end position="315"/>
    </location>
</feature>
<gene>
    <name evidence="2" type="ORF">D9613_007969</name>
</gene>
<organism evidence="2 3">
    <name type="scientific">Agrocybe pediades</name>
    <dbReference type="NCBI Taxonomy" id="84607"/>
    <lineage>
        <taxon>Eukaryota</taxon>
        <taxon>Fungi</taxon>
        <taxon>Dikarya</taxon>
        <taxon>Basidiomycota</taxon>
        <taxon>Agaricomycotina</taxon>
        <taxon>Agaricomycetes</taxon>
        <taxon>Agaricomycetidae</taxon>
        <taxon>Agaricales</taxon>
        <taxon>Agaricineae</taxon>
        <taxon>Strophariaceae</taxon>
        <taxon>Agrocybe</taxon>
    </lineage>
</organism>
<feature type="region of interest" description="Disordered" evidence="1">
    <location>
        <begin position="30"/>
        <end position="151"/>
    </location>
</feature>
<sequence length="401" mass="43066">MAMKMTTNIASQYALRPRTTTTAVVARKKTTVASGTEDDVKTEPETARSSSPDLGFSLRRSYSDVAASRPPSPLFSERGGEITPNATVARGSAENTGDSITPVRDIFSTPVMNGDNINGSESEDSPDEWTTVKRRRARSPRTPRKSVRKAETGVVHHVELATVMKEAEKSLTKQQKEQIQRRNEKLMSADREEGPSRSKGKGIDPREWGNMPSDEEPVNIVAQQAALDTFRAQRVAAKATTHPTNIEPTRASAQLTNRALDAKARHAKSLANATLPAAVQPAAQIDARSYLGVALGKLDKPARAKSRKSKGKARRSSTSPPSGSSSSSSSSSSDTESTSSSSSDETESDSSDSSSSSGRSIDLKVEGKSLSVDITKDRAQGTRTKCFALVNTREMRILAIT</sequence>
<protein>
    <submittedName>
        <fullName evidence="2">Uncharacterized protein</fullName>
    </submittedName>
</protein>
<feature type="region of interest" description="Disordered" evidence="1">
    <location>
        <begin position="169"/>
        <end position="214"/>
    </location>
</feature>
<evidence type="ECO:0000313" key="3">
    <source>
        <dbReference type="Proteomes" id="UP000521872"/>
    </source>
</evidence>
<feature type="compositionally biased region" description="Basic and acidic residues" evidence="1">
    <location>
        <begin position="169"/>
        <end position="207"/>
    </location>
</feature>
<proteinExistence type="predicted"/>
<evidence type="ECO:0000256" key="1">
    <source>
        <dbReference type="SAM" id="MobiDB-lite"/>
    </source>
</evidence>
<reference evidence="2 3" key="1">
    <citation type="submission" date="2019-12" db="EMBL/GenBank/DDBJ databases">
        <authorList>
            <person name="Floudas D."/>
            <person name="Bentzer J."/>
            <person name="Ahren D."/>
            <person name="Johansson T."/>
            <person name="Persson P."/>
            <person name="Tunlid A."/>
        </authorList>
    </citation>
    <scope>NUCLEOTIDE SEQUENCE [LARGE SCALE GENOMIC DNA]</scope>
    <source>
        <strain evidence="2 3">CBS 102.39</strain>
    </source>
</reference>
<feature type="region of interest" description="Disordered" evidence="1">
    <location>
        <begin position="300"/>
        <end position="372"/>
    </location>
</feature>
<name>A0A8H4QNF7_9AGAR</name>
<accession>A0A8H4QNF7</accession>
<feature type="compositionally biased region" description="Basic residues" evidence="1">
    <location>
        <begin position="132"/>
        <end position="147"/>
    </location>
</feature>
<evidence type="ECO:0000313" key="2">
    <source>
        <dbReference type="EMBL" id="KAF4614146.1"/>
    </source>
</evidence>
<dbReference type="EMBL" id="JAACJL010000045">
    <property type="protein sequence ID" value="KAF4614146.1"/>
    <property type="molecule type" value="Genomic_DNA"/>
</dbReference>
<dbReference type="Proteomes" id="UP000521872">
    <property type="component" value="Unassembled WGS sequence"/>
</dbReference>
<feature type="compositionally biased region" description="Low complexity" evidence="1">
    <location>
        <begin position="316"/>
        <end position="343"/>
    </location>
</feature>
<feature type="compositionally biased region" description="Low complexity" evidence="1">
    <location>
        <begin position="351"/>
        <end position="360"/>
    </location>
</feature>
<comment type="caution">
    <text evidence="2">The sequence shown here is derived from an EMBL/GenBank/DDBJ whole genome shotgun (WGS) entry which is preliminary data.</text>
</comment>
<dbReference type="AlphaFoldDB" id="A0A8H4QNF7"/>